<organism evidence="7 8">
    <name type="scientific">Halogeometricum luteum</name>
    <dbReference type="NCBI Taxonomy" id="2950537"/>
    <lineage>
        <taxon>Archaea</taxon>
        <taxon>Methanobacteriati</taxon>
        <taxon>Methanobacteriota</taxon>
        <taxon>Stenosarchaea group</taxon>
        <taxon>Halobacteria</taxon>
        <taxon>Halobacteriales</taxon>
        <taxon>Haloferacaceae</taxon>
        <taxon>Halogeometricum</taxon>
    </lineage>
</organism>
<feature type="transmembrane region" description="Helical" evidence="6">
    <location>
        <begin position="410"/>
        <end position="429"/>
    </location>
</feature>
<evidence type="ECO:0000313" key="8">
    <source>
        <dbReference type="Proteomes" id="UP001254813"/>
    </source>
</evidence>
<dbReference type="PANTHER" id="PTHR30250">
    <property type="entry name" value="PST FAMILY PREDICTED COLANIC ACID TRANSPORTER"/>
    <property type="match status" value="1"/>
</dbReference>
<keyword evidence="3 6" id="KW-0812">Transmembrane</keyword>
<feature type="transmembrane region" description="Helical" evidence="6">
    <location>
        <begin position="376"/>
        <end position="398"/>
    </location>
</feature>
<comment type="caution">
    <text evidence="7">The sequence shown here is derived from an EMBL/GenBank/DDBJ whole genome shotgun (WGS) entry which is preliminary data.</text>
</comment>
<evidence type="ECO:0000256" key="4">
    <source>
        <dbReference type="ARBA" id="ARBA00022989"/>
    </source>
</evidence>
<feature type="transmembrane region" description="Helical" evidence="6">
    <location>
        <begin position="109"/>
        <end position="130"/>
    </location>
</feature>
<accession>A0ABU2FW84</accession>
<feature type="transmembrane region" description="Helical" evidence="6">
    <location>
        <begin position="223"/>
        <end position="244"/>
    </location>
</feature>
<evidence type="ECO:0000256" key="3">
    <source>
        <dbReference type="ARBA" id="ARBA00022692"/>
    </source>
</evidence>
<evidence type="ECO:0000256" key="6">
    <source>
        <dbReference type="SAM" id="Phobius"/>
    </source>
</evidence>
<dbReference type="PANTHER" id="PTHR30250:SF28">
    <property type="entry name" value="POLYSACCHARIDE BIOSYNTHESIS PROTEIN"/>
    <property type="match status" value="1"/>
</dbReference>
<name>A0ABU2FW84_9EURY</name>
<evidence type="ECO:0000256" key="1">
    <source>
        <dbReference type="ARBA" id="ARBA00004651"/>
    </source>
</evidence>
<feature type="transmembrane region" description="Helical" evidence="6">
    <location>
        <begin position="7"/>
        <end position="29"/>
    </location>
</feature>
<dbReference type="CDD" id="cd13128">
    <property type="entry name" value="MATE_Wzx_like"/>
    <property type="match status" value="1"/>
</dbReference>
<keyword evidence="2" id="KW-1003">Cell membrane</keyword>
<feature type="transmembrane region" description="Helical" evidence="6">
    <location>
        <begin position="435"/>
        <end position="458"/>
    </location>
</feature>
<gene>
    <name evidence="7" type="ORF">NDI79_01165</name>
</gene>
<feature type="transmembrane region" description="Helical" evidence="6">
    <location>
        <begin position="35"/>
        <end position="53"/>
    </location>
</feature>
<dbReference type="EMBL" id="JAMQOQ010000001">
    <property type="protein sequence ID" value="MDS0292775.1"/>
    <property type="molecule type" value="Genomic_DNA"/>
</dbReference>
<keyword evidence="5 6" id="KW-0472">Membrane</keyword>
<reference evidence="7 8" key="1">
    <citation type="submission" date="2022-06" db="EMBL/GenBank/DDBJ databases">
        <title>Halogeometricum sp. a new haloarchaeum isolate from saline soil.</title>
        <authorList>
            <person name="Strakova D."/>
            <person name="Galisteo C."/>
            <person name="Sanchez-Porro C."/>
            <person name="Ventosa A."/>
        </authorList>
    </citation>
    <scope>NUCLEOTIDE SEQUENCE [LARGE SCALE GENOMIC DNA]</scope>
    <source>
        <strain evidence="8">S3BR25-2</strain>
    </source>
</reference>
<dbReference type="Pfam" id="PF13440">
    <property type="entry name" value="Polysacc_synt_3"/>
    <property type="match status" value="1"/>
</dbReference>
<keyword evidence="4 6" id="KW-1133">Transmembrane helix</keyword>
<keyword evidence="8" id="KW-1185">Reference proteome</keyword>
<protein>
    <submittedName>
        <fullName evidence="7">Flippase</fullName>
    </submittedName>
</protein>
<evidence type="ECO:0000256" key="2">
    <source>
        <dbReference type="ARBA" id="ARBA00022475"/>
    </source>
</evidence>
<dbReference type="Proteomes" id="UP001254813">
    <property type="component" value="Unassembled WGS sequence"/>
</dbReference>
<dbReference type="InterPro" id="IPR050833">
    <property type="entry name" value="Poly_Biosynth_Transport"/>
</dbReference>
<comment type="subcellular location">
    <subcellularLocation>
        <location evidence="1">Cell membrane</location>
        <topology evidence="1">Multi-pass membrane protein</topology>
    </subcellularLocation>
</comment>
<feature type="transmembrane region" description="Helical" evidence="6">
    <location>
        <begin position="282"/>
        <end position="300"/>
    </location>
</feature>
<sequence length="479" mass="50732">MKLGQTSFVVFVSRFGGSVLGFFATLYIARTLGSAVFGTYTVVIALIFWLELLGSMGLSNATTKRISEGRDQSAYFTAGMISIAALGTVVISGLILVADMVNAYVGESVVGFVILLLVVRLFYSFVDATLSGERLVHIGGIAQAAKIGTRSAAQIGLVLAGGSLSSLLIGYAAGGASVGVASLRYISLHLRRPTVEHFARLVEYAKFSWLSQLETRSFNEVDVLVLNAFVSPSLVGVYAVAWNISKFLTIFGNSISATLFPEMSKLSAEEDIGAVTKLLEDGLAYSGLVLLPGLVGGVVLSERLLRIYGDEYVQGSTVLGLLILACLLYGYQNQLLAALNAIDRPDLAFRTNGLFIASNVALNVILVWRYGWVGAAAATVLATGIGLSMSVVLLSRVIDVSPPLREIGREVLSALVMGGALTVLGWMRLPETGTYGIAVTVGLVGVGAGVYFVTLVALSSQFRKTIVDNLPFDSFPPVR</sequence>
<evidence type="ECO:0000256" key="5">
    <source>
        <dbReference type="ARBA" id="ARBA00023136"/>
    </source>
</evidence>
<proteinExistence type="predicted"/>
<feature type="transmembrane region" description="Helical" evidence="6">
    <location>
        <begin position="312"/>
        <end position="331"/>
    </location>
</feature>
<evidence type="ECO:0000313" key="7">
    <source>
        <dbReference type="EMBL" id="MDS0292775.1"/>
    </source>
</evidence>
<feature type="transmembrane region" description="Helical" evidence="6">
    <location>
        <begin position="74"/>
        <end position="97"/>
    </location>
</feature>
<dbReference type="RefSeq" id="WP_310926618.1">
    <property type="nucleotide sequence ID" value="NZ_JAMQOQ010000001.1"/>
</dbReference>